<dbReference type="STRING" id="5786.F0ZTH4"/>
<dbReference type="EMBL" id="GL871176">
    <property type="protein sequence ID" value="EGC32761.1"/>
    <property type="molecule type" value="Genomic_DNA"/>
</dbReference>
<keyword evidence="8" id="KW-0648">Protein biosynthesis</keyword>
<dbReference type="InterPro" id="IPR014729">
    <property type="entry name" value="Rossmann-like_a/b/a_fold"/>
</dbReference>
<evidence type="ECO:0000256" key="10">
    <source>
        <dbReference type="ARBA" id="ARBA00031499"/>
    </source>
</evidence>
<evidence type="ECO:0000256" key="5">
    <source>
        <dbReference type="ARBA" id="ARBA00022741"/>
    </source>
</evidence>
<gene>
    <name evidence="13" type="ORF">DICPUDRAFT_155256</name>
</gene>
<evidence type="ECO:0000256" key="11">
    <source>
        <dbReference type="SAM" id="MobiDB-lite"/>
    </source>
</evidence>
<evidence type="ECO:0000313" key="14">
    <source>
        <dbReference type="Proteomes" id="UP000001064"/>
    </source>
</evidence>
<dbReference type="VEuPathDB" id="AmoebaDB:DICPUDRAFT_155256"/>
<dbReference type="FunFam" id="3.40.50.620:FF:000027">
    <property type="entry name" value="Cysteine--tRNA ligase, cytoplasmic"/>
    <property type="match status" value="1"/>
</dbReference>
<proteinExistence type="inferred from homology"/>
<protein>
    <recommendedName>
        <fullName evidence="2">cysteine--tRNA ligase</fullName>
        <ecNumber evidence="2">6.1.1.16</ecNumber>
    </recommendedName>
    <alternativeName>
        <fullName evidence="10">Cysteinyl-tRNA synthetase</fullName>
    </alternativeName>
</protein>
<evidence type="ECO:0000259" key="12">
    <source>
        <dbReference type="Pfam" id="PF01406"/>
    </source>
</evidence>
<dbReference type="Proteomes" id="UP000001064">
    <property type="component" value="Unassembled WGS sequence"/>
</dbReference>
<evidence type="ECO:0000313" key="13">
    <source>
        <dbReference type="EMBL" id="EGC32761.1"/>
    </source>
</evidence>
<dbReference type="GO" id="GO:0046872">
    <property type="term" value="F:metal ion binding"/>
    <property type="evidence" value="ECO:0007669"/>
    <property type="project" value="UniProtKB-KW"/>
</dbReference>
<dbReference type="InParanoid" id="F0ZTH4"/>
<dbReference type="KEGG" id="dpp:DICPUDRAFT_155256"/>
<dbReference type="Gene3D" id="3.40.50.620">
    <property type="entry name" value="HUPs"/>
    <property type="match status" value="1"/>
</dbReference>
<dbReference type="PANTHER" id="PTHR10890">
    <property type="entry name" value="CYSTEINYL-TRNA SYNTHETASE"/>
    <property type="match status" value="1"/>
</dbReference>
<feature type="region of interest" description="Disordered" evidence="11">
    <location>
        <begin position="1"/>
        <end position="24"/>
    </location>
</feature>
<dbReference type="PANTHER" id="PTHR10890:SF3">
    <property type="entry name" value="CYSTEINE--TRNA LIGASE, CYTOPLASMIC"/>
    <property type="match status" value="1"/>
</dbReference>
<dbReference type="SUPFAM" id="SSF52374">
    <property type="entry name" value="Nucleotidylyl transferase"/>
    <property type="match status" value="1"/>
</dbReference>
<dbReference type="RefSeq" id="XP_003290724.1">
    <property type="nucleotide sequence ID" value="XM_003290676.1"/>
</dbReference>
<evidence type="ECO:0000256" key="3">
    <source>
        <dbReference type="ARBA" id="ARBA00022598"/>
    </source>
</evidence>
<keyword evidence="7" id="KW-0067">ATP-binding</keyword>
<comment type="cofactor">
    <cofactor evidence="1">
        <name>Zn(2+)</name>
        <dbReference type="ChEBI" id="CHEBI:29105"/>
    </cofactor>
</comment>
<name>F0ZTH4_DICPU</name>
<dbReference type="EC" id="6.1.1.16" evidence="2"/>
<evidence type="ECO:0000256" key="2">
    <source>
        <dbReference type="ARBA" id="ARBA00012832"/>
    </source>
</evidence>
<keyword evidence="5" id="KW-0547">Nucleotide-binding</keyword>
<dbReference type="FunCoup" id="F0ZTH4">
    <property type="interactions" value="840"/>
</dbReference>
<dbReference type="OrthoDB" id="438179at2759"/>
<dbReference type="InterPro" id="IPR024909">
    <property type="entry name" value="Cys-tRNA/MSH_ligase"/>
</dbReference>
<reference evidence="14" key="1">
    <citation type="journal article" date="2011" name="Genome Biol.">
        <title>Comparative genomics of the social amoebae Dictyostelium discoideum and Dictyostelium purpureum.</title>
        <authorList>
            <consortium name="US DOE Joint Genome Institute (JGI-PGF)"/>
            <person name="Sucgang R."/>
            <person name="Kuo A."/>
            <person name="Tian X."/>
            <person name="Salerno W."/>
            <person name="Parikh A."/>
            <person name="Feasley C.L."/>
            <person name="Dalin E."/>
            <person name="Tu H."/>
            <person name="Huang E."/>
            <person name="Barry K."/>
            <person name="Lindquist E."/>
            <person name="Shapiro H."/>
            <person name="Bruce D."/>
            <person name="Schmutz J."/>
            <person name="Salamov A."/>
            <person name="Fey P."/>
            <person name="Gaudet P."/>
            <person name="Anjard C."/>
            <person name="Babu M.M."/>
            <person name="Basu S."/>
            <person name="Bushmanova Y."/>
            <person name="van der Wel H."/>
            <person name="Katoh-Kurasawa M."/>
            <person name="Dinh C."/>
            <person name="Coutinho P.M."/>
            <person name="Saito T."/>
            <person name="Elias M."/>
            <person name="Schaap P."/>
            <person name="Kay R.R."/>
            <person name="Henrissat B."/>
            <person name="Eichinger L."/>
            <person name="Rivero F."/>
            <person name="Putnam N.H."/>
            <person name="West C.M."/>
            <person name="Loomis W.F."/>
            <person name="Chisholm R.L."/>
            <person name="Shaulsky G."/>
            <person name="Strassmann J.E."/>
            <person name="Queller D.C."/>
            <person name="Kuspa A."/>
            <person name="Grigoriev I.V."/>
        </authorList>
    </citation>
    <scope>NUCLEOTIDE SEQUENCE [LARGE SCALE GENOMIC DNA]</scope>
    <source>
        <strain evidence="14">QSDP1</strain>
    </source>
</reference>
<dbReference type="GO" id="GO:0005524">
    <property type="term" value="F:ATP binding"/>
    <property type="evidence" value="ECO:0000318"/>
    <property type="project" value="GO_Central"/>
</dbReference>
<dbReference type="InterPro" id="IPR032678">
    <property type="entry name" value="tRNA-synt_1_cat_dom"/>
</dbReference>
<dbReference type="HAMAP" id="MF_00041">
    <property type="entry name" value="Cys_tRNA_synth"/>
    <property type="match status" value="1"/>
</dbReference>
<sequence>MSQESSPKIESQSKKTAKPFPEWIKPSGKETELVVNNSLTGGKTPFVFSNKDGKTITWYACGPTVYDASHMGHARTYISFDILRRVMRDYLGFNIRFVMNITDIDDKIIIRSKEQNISHSDLSKKWESSFFEDMKALNVLPPDALTRVTEYVPQIVDYVQKIIDNGFAYESEGSVYFDTQSFIKSHDYGKLEPNSVGNENLAAEGEGALSVGISDKRSPFDFALWKKSKEGEPVWSSPWGEGRPGWHIECSAMASDILGDNIDIHSGGSDLKFPHHDNELAQSEAYFGNKQWINYFIHSGHLLIDGLKMSKSLKNFITIKEALEKYTSRQMRMFFILHKYDKAMNYSSESMGYAIEMEKTFVEFFHTVKQLIRDSPLSNPQFWENAEKDLEKYLQHTKAEVHRFLMDNFNTSDALKALSELVSKTNVYLRDCNAQKKNPRINLVQTVAEYVTYIFNVFGLVDNSSNSIGFGSGVKGNLEEEMTPILDAITKFRSEVRSSAIAKDTASILKTCDTLRDEILPLLGIKMDDKGANGAIWKFEDKETLKKEIEQKKEIERKKQADKEEKLKKEKEKLEKSKIPPQELFIRETDKYSKFDEKGLPTHDKEGNEITKSQLKKLQKEYDTQAKDHSKYLASLQQ</sequence>
<keyword evidence="14" id="KW-1185">Reference proteome</keyword>
<feature type="compositionally biased region" description="Polar residues" evidence="11">
    <location>
        <begin position="1"/>
        <end position="10"/>
    </location>
</feature>
<dbReference type="GO" id="GO:0005737">
    <property type="term" value="C:cytoplasm"/>
    <property type="evidence" value="ECO:0000318"/>
    <property type="project" value="GO_Central"/>
</dbReference>
<dbReference type="GO" id="GO:0006423">
    <property type="term" value="P:cysteinyl-tRNA aminoacylation"/>
    <property type="evidence" value="ECO:0000318"/>
    <property type="project" value="GO_Central"/>
</dbReference>
<evidence type="ECO:0000256" key="6">
    <source>
        <dbReference type="ARBA" id="ARBA00022833"/>
    </source>
</evidence>
<evidence type="ECO:0000256" key="7">
    <source>
        <dbReference type="ARBA" id="ARBA00022840"/>
    </source>
</evidence>
<keyword evidence="3" id="KW-0436">Ligase</keyword>
<keyword evidence="4" id="KW-0479">Metal-binding</keyword>
<dbReference type="Pfam" id="PF01406">
    <property type="entry name" value="tRNA-synt_1e"/>
    <property type="match status" value="1"/>
</dbReference>
<accession>F0ZTH4</accession>
<organism evidence="13 14">
    <name type="scientific">Dictyostelium purpureum</name>
    <name type="common">Slime mold</name>
    <dbReference type="NCBI Taxonomy" id="5786"/>
    <lineage>
        <taxon>Eukaryota</taxon>
        <taxon>Amoebozoa</taxon>
        <taxon>Evosea</taxon>
        <taxon>Eumycetozoa</taxon>
        <taxon>Dictyostelia</taxon>
        <taxon>Dictyosteliales</taxon>
        <taxon>Dictyosteliaceae</taxon>
        <taxon>Dictyostelium</taxon>
    </lineage>
</organism>
<dbReference type="OMA" id="FHNDMKS"/>
<evidence type="ECO:0000256" key="4">
    <source>
        <dbReference type="ARBA" id="ARBA00022723"/>
    </source>
</evidence>
<evidence type="ECO:0000256" key="9">
    <source>
        <dbReference type="ARBA" id="ARBA00023146"/>
    </source>
</evidence>
<dbReference type="InterPro" id="IPR009080">
    <property type="entry name" value="tRNAsynth_Ia_anticodon-bd"/>
</dbReference>
<dbReference type="CDD" id="cd00672">
    <property type="entry name" value="CysRS_core"/>
    <property type="match status" value="1"/>
</dbReference>
<keyword evidence="6" id="KW-0862">Zinc</keyword>
<dbReference type="GO" id="GO:0004817">
    <property type="term" value="F:cysteine-tRNA ligase activity"/>
    <property type="evidence" value="ECO:0000318"/>
    <property type="project" value="GO_Central"/>
</dbReference>
<dbReference type="SUPFAM" id="SSF47323">
    <property type="entry name" value="Anticodon-binding domain of a subclass of class I aminoacyl-tRNA synthetases"/>
    <property type="match status" value="1"/>
</dbReference>
<feature type="region of interest" description="Disordered" evidence="11">
    <location>
        <begin position="555"/>
        <end position="580"/>
    </location>
</feature>
<dbReference type="NCBIfam" id="TIGR00435">
    <property type="entry name" value="cysS"/>
    <property type="match status" value="1"/>
</dbReference>
<dbReference type="Gene3D" id="1.20.120.1910">
    <property type="entry name" value="Cysteine-tRNA ligase, C-terminal anti-codon recognition domain"/>
    <property type="match status" value="1"/>
</dbReference>
<dbReference type="AlphaFoldDB" id="F0ZTH4"/>
<feature type="domain" description="tRNA synthetases class I catalytic" evidence="12">
    <location>
        <begin position="49"/>
        <end position="354"/>
    </location>
</feature>
<dbReference type="eggNOG" id="KOG2007">
    <property type="taxonomic scope" value="Eukaryota"/>
</dbReference>
<evidence type="ECO:0000256" key="1">
    <source>
        <dbReference type="ARBA" id="ARBA00001947"/>
    </source>
</evidence>
<evidence type="ECO:0000256" key="8">
    <source>
        <dbReference type="ARBA" id="ARBA00022917"/>
    </source>
</evidence>
<keyword evidence="9" id="KW-0030">Aminoacyl-tRNA synthetase</keyword>
<dbReference type="PRINTS" id="PR00983">
    <property type="entry name" value="TRNASYNTHCYS"/>
</dbReference>
<dbReference type="InterPro" id="IPR015803">
    <property type="entry name" value="Cys-tRNA-ligase"/>
</dbReference>
<feature type="compositionally biased region" description="Basic and acidic residues" evidence="11">
    <location>
        <begin position="555"/>
        <end position="578"/>
    </location>
</feature>
<dbReference type="GeneID" id="10508348"/>